<organism evidence="2">
    <name type="scientific">Eutreptiella gymnastica</name>
    <dbReference type="NCBI Taxonomy" id="73025"/>
    <lineage>
        <taxon>Eukaryota</taxon>
        <taxon>Discoba</taxon>
        <taxon>Euglenozoa</taxon>
        <taxon>Euglenida</taxon>
        <taxon>Spirocuta</taxon>
        <taxon>Euglenophyceae</taxon>
        <taxon>Eutreptiales</taxon>
        <taxon>Eutreptiaceae</taxon>
        <taxon>Eutreptiella</taxon>
    </lineage>
</organism>
<feature type="transmembrane region" description="Helical" evidence="1">
    <location>
        <begin position="82"/>
        <end position="103"/>
    </location>
</feature>
<proteinExistence type="predicted"/>
<keyword evidence="1" id="KW-0812">Transmembrane</keyword>
<evidence type="ECO:0000313" key="2">
    <source>
        <dbReference type="EMBL" id="CAD9006821.1"/>
    </source>
</evidence>
<evidence type="ECO:0000256" key="1">
    <source>
        <dbReference type="SAM" id="Phobius"/>
    </source>
</evidence>
<dbReference type="AlphaFoldDB" id="A0A7S1IB00"/>
<accession>A0A7S1IB00</accession>
<protein>
    <submittedName>
        <fullName evidence="2">Uncharacterized protein</fullName>
    </submittedName>
</protein>
<reference evidence="2" key="1">
    <citation type="submission" date="2021-01" db="EMBL/GenBank/DDBJ databases">
        <authorList>
            <person name="Corre E."/>
            <person name="Pelletier E."/>
            <person name="Niang G."/>
            <person name="Scheremetjew M."/>
            <person name="Finn R."/>
            <person name="Kale V."/>
            <person name="Holt S."/>
            <person name="Cochrane G."/>
            <person name="Meng A."/>
            <person name="Brown T."/>
            <person name="Cohen L."/>
        </authorList>
    </citation>
    <scope>NUCLEOTIDE SEQUENCE</scope>
    <source>
        <strain evidence="2">NIES-381</strain>
    </source>
</reference>
<keyword evidence="1" id="KW-0472">Membrane</keyword>
<sequence length="129" mass="15036">MWQDTLPDTWAGRGAWQPLGPYWTHWQDCAGRFYGRVWQQTEVVTPYVEQAQLAIMNLFWEVRYHAGSWHSQMLQLQKYEDLWRVAASLVLAAVFASCIYTAVRAWECLVRTYCPIDPCPVGDAKPHED</sequence>
<dbReference type="EMBL" id="HBGA01048699">
    <property type="protein sequence ID" value="CAD9006821.1"/>
    <property type="molecule type" value="Transcribed_RNA"/>
</dbReference>
<name>A0A7S1IB00_9EUGL</name>
<keyword evidence="1" id="KW-1133">Transmembrane helix</keyword>
<gene>
    <name evidence="2" type="ORF">EGYM00392_LOCUS17911</name>
</gene>